<dbReference type="InterPro" id="IPR001078">
    <property type="entry name" value="2-oxoacid_DH_actylTfrase"/>
</dbReference>
<dbReference type="GO" id="GO:0004742">
    <property type="term" value="F:dihydrolipoyllysine-residue acetyltransferase activity"/>
    <property type="evidence" value="ECO:0007669"/>
    <property type="project" value="UniProtKB-UniRule"/>
</dbReference>
<evidence type="ECO:0000259" key="10">
    <source>
        <dbReference type="PROSITE" id="PS50968"/>
    </source>
</evidence>
<feature type="domain" description="Lipoyl-binding" evidence="10">
    <location>
        <begin position="2"/>
        <end position="78"/>
    </location>
</feature>
<dbReference type="InterPro" id="IPR003016">
    <property type="entry name" value="2-oxoA_DH_lipoyl-BS"/>
</dbReference>
<dbReference type="Gene3D" id="4.10.320.10">
    <property type="entry name" value="E3-binding domain"/>
    <property type="match status" value="1"/>
</dbReference>
<dbReference type="OrthoDB" id="9805770at2"/>
<dbReference type="InterPro" id="IPR000089">
    <property type="entry name" value="Biotin_lipoyl"/>
</dbReference>
<sequence>MPTPILMPALSPTMTEGKLAKWIKKEGDAVKSGDVLAEIETDKATMEVEAVDEGTLGRIVVPAGAENVAVNAPIAYLLNEGESASALDAIGKAAPAVAPKPAPAAPAAAAPAPAAAAPAAAPQTAPAAPAPAAAAPAKDGQRLFASPLARRLAAEANLDLARIPGSGPHGRIVKSDIESAKASGVAAAPAAAPAAAAPAPRPAAAAPAAPPTPLPTEGFTELPLSTMRKVIARRLMESKQTIPHFYLTVEAEIDALLALRTQLNAKAPEGVKLSVNDLVIKACGMALARVPRANAIWGGDKILLNKTCDVSVAVALDDGLITPVIRSADKKGLAAISTEMKALADRAKAGKLLPEEYSGGAFSLSNLGMFGIKEFAAVINPPQGSILAVGKGEQRAVVKGGALAVATMMSCTISCDHRVIDGAIGAQFLDQIKKLLEDPITMML</sequence>
<dbReference type="InterPro" id="IPR036625">
    <property type="entry name" value="E3-bd_dom_sf"/>
</dbReference>
<dbReference type="Gene3D" id="2.40.50.100">
    <property type="match status" value="1"/>
</dbReference>
<dbReference type="SUPFAM" id="SSF52777">
    <property type="entry name" value="CoA-dependent acyltransferases"/>
    <property type="match status" value="1"/>
</dbReference>
<comment type="catalytic activity">
    <reaction evidence="7 8">
        <text>N(6)-[(R)-dihydrolipoyl]-L-lysyl-[protein] + acetyl-CoA = N(6)-[(R)-S(8)-acetyldihydrolipoyl]-L-lysyl-[protein] + CoA</text>
        <dbReference type="Rhea" id="RHEA:17017"/>
        <dbReference type="Rhea" id="RHEA-COMP:10475"/>
        <dbReference type="Rhea" id="RHEA-COMP:10478"/>
        <dbReference type="ChEBI" id="CHEBI:57287"/>
        <dbReference type="ChEBI" id="CHEBI:57288"/>
        <dbReference type="ChEBI" id="CHEBI:83100"/>
        <dbReference type="ChEBI" id="CHEBI:83111"/>
        <dbReference type="EC" id="2.3.1.12"/>
    </reaction>
</comment>
<evidence type="ECO:0000256" key="3">
    <source>
        <dbReference type="ARBA" id="ARBA00022679"/>
    </source>
</evidence>
<dbReference type="PANTHER" id="PTHR23151">
    <property type="entry name" value="DIHYDROLIPOAMIDE ACETYL/SUCCINYL-TRANSFERASE-RELATED"/>
    <property type="match status" value="1"/>
</dbReference>
<dbReference type="EMBL" id="CP042582">
    <property type="protein sequence ID" value="QEX22256.1"/>
    <property type="molecule type" value="Genomic_DNA"/>
</dbReference>
<dbReference type="Pfam" id="PF00364">
    <property type="entry name" value="Biotin_lipoyl"/>
    <property type="match status" value="1"/>
</dbReference>
<evidence type="ECO:0000256" key="5">
    <source>
        <dbReference type="ARBA" id="ARBA00023315"/>
    </source>
</evidence>
<name>A0A5J6N5N0_9PROT</name>
<dbReference type="InterPro" id="IPR006257">
    <property type="entry name" value="LAT1"/>
</dbReference>
<dbReference type="InterPro" id="IPR023213">
    <property type="entry name" value="CAT-like_dom_sf"/>
</dbReference>
<dbReference type="PROSITE" id="PS51826">
    <property type="entry name" value="PSBD"/>
    <property type="match status" value="1"/>
</dbReference>
<dbReference type="GO" id="GO:0006086">
    <property type="term" value="P:pyruvate decarboxylation to acetyl-CoA"/>
    <property type="evidence" value="ECO:0007669"/>
    <property type="project" value="InterPro"/>
</dbReference>
<feature type="region of interest" description="Disordered" evidence="9">
    <location>
        <begin position="201"/>
        <end position="220"/>
    </location>
</feature>
<dbReference type="SUPFAM" id="SSF51230">
    <property type="entry name" value="Single hybrid motif"/>
    <property type="match status" value="1"/>
</dbReference>
<evidence type="ECO:0000259" key="11">
    <source>
        <dbReference type="PROSITE" id="PS51826"/>
    </source>
</evidence>
<dbReference type="InterPro" id="IPR011053">
    <property type="entry name" value="Single_hybrid_motif"/>
</dbReference>
<evidence type="ECO:0000313" key="13">
    <source>
        <dbReference type="Proteomes" id="UP000325797"/>
    </source>
</evidence>
<dbReference type="PROSITE" id="PS00189">
    <property type="entry name" value="LIPOYL"/>
    <property type="match status" value="1"/>
</dbReference>
<dbReference type="PROSITE" id="PS50968">
    <property type="entry name" value="BIOTINYL_LIPOYL"/>
    <property type="match status" value="1"/>
</dbReference>
<evidence type="ECO:0000256" key="7">
    <source>
        <dbReference type="ARBA" id="ARBA00048370"/>
    </source>
</evidence>
<proteinExistence type="inferred from homology"/>
<keyword evidence="13" id="KW-1185">Reference proteome</keyword>
<organism evidence="12 13">
    <name type="scientific">Hypericibacter adhaerens</name>
    <dbReference type="NCBI Taxonomy" id="2602016"/>
    <lineage>
        <taxon>Bacteria</taxon>
        <taxon>Pseudomonadati</taxon>
        <taxon>Pseudomonadota</taxon>
        <taxon>Alphaproteobacteria</taxon>
        <taxon>Rhodospirillales</taxon>
        <taxon>Dongiaceae</taxon>
        <taxon>Hypericibacter</taxon>
    </lineage>
</organism>
<dbReference type="InterPro" id="IPR045257">
    <property type="entry name" value="E2/Pdx1"/>
</dbReference>
<dbReference type="RefSeq" id="WP_151117447.1">
    <property type="nucleotide sequence ID" value="NZ_CP042582.1"/>
</dbReference>
<comment type="cofactor">
    <cofactor evidence="8">
        <name>(R)-lipoate</name>
        <dbReference type="ChEBI" id="CHEBI:83088"/>
    </cofactor>
    <text evidence="8">Binds 1 lipoyl cofactor covalently.</text>
</comment>
<gene>
    <name evidence="12" type="ORF">FRZ61_21860</name>
</gene>
<keyword evidence="3 8" id="KW-0808">Transferase</keyword>
<dbReference type="Pfam" id="PF02817">
    <property type="entry name" value="E3_binding"/>
    <property type="match status" value="1"/>
</dbReference>
<dbReference type="FunFam" id="2.40.50.100:FF:000010">
    <property type="entry name" value="Acetyltransferase component of pyruvate dehydrogenase complex"/>
    <property type="match status" value="1"/>
</dbReference>
<dbReference type="CDD" id="cd06849">
    <property type="entry name" value="lipoyl_domain"/>
    <property type="match status" value="1"/>
</dbReference>
<evidence type="ECO:0000256" key="1">
    <source>
        <dbReference type="ARBA" id="ARBA00007317"/>
    </source>
</evidence>
<evidence type="ECO:0000256" key="2">
    <source>
        <dbReference type="ARBA" id="ARBA00011484"/>
    </source>
</evidence>
<evidence type="ECO:0000256" key="4">
    <source>
        <dbReference type="ARBA" id="ARBA00022823"/>
    </source>
</evidence>
<dbReference type="FunFam" id="3.30.559.10:FF:000003">
    <property type="entry name" value="Acetyltransferase component of pyruvate dehydrogenase complex"/>
    <property type="match status" value="1"/>
</dbReference>
<protein>
    <recommendedName>
        <fullName evidence="8">Acetyltransferase component of pyruvate dehydrogenase complex</fullName>
        <ecNumber evidence="8">2.3.1.12</ecNumber>
    </recommendedName>
</protein>
<dbReference type="EC" id="2.3.1.12" evidence="8"/>
<keyword evidence="4 8" id="KW-0450">Lipoyl</keyword>
<dbReference type="InterPro" id="IPR004167">
    <property type="entry name" value="PSBD"/>
</dbReference>
<dbReference type="GO" id="GO:0045254">
    <property type="term" value="C:pyruvate dehydrogenase complex"/>
    <property type="evidence" value="ECO:0007669"/>
    <property type="project" value="UniProtKB-UniRule"/>
</dbReference>
<dbReference type="SUPFAM" id="SSF47005">
    <property type="entry name" value="Peripheral subunit-binding domain of 2-oxo acid dehydrogenase complex"/>
    <property type="match status" value="1"/>
</dbReference>
<dbReference type="PANTHER" id="PTHR23151:SF90">
    <property type="entry name" value="DIHYDROLIPOYLLYSINE-RESIDUE ACETYLTRANSFERASE COMPONENT OF PYRUVATE DEHYDROGENASE COMPLEX, MITOCHONDRIAL-RELATED"/>
    <property type="match status" value="1"/>
</dbReference>
<dbReference type="KEGG" id="hadh:FRZ61_21860"/>
<evidence type="ECO:0000256" key="8">
    <source>
        <dbReference type="RuleBase" id="RU361137"/>
    </source>
</evidence>
<feature type="domain" description="Peripheral subunit-binding (PSBD)" evidence="11">
    <location>
        <begin position="144"/>
        <end position="181"/>
    </location>
</feature>
<accession>A0A5J6N5N0</accession>
<comment type="function">
    <text evidence="6">The pyruvate dehydrogenase complex catalyzes the overall conversion of pyruvate to acetyl-CoA and CO(2). It contains multiple copies of three enzymatic components: pyruvate dehydrogenase (E1), dihydrolipoamide acetyltransferase (E2) and lipoamide dehydrogenase (E3).</text>
</comment>
<dbReference type="Proteomes" id="UP000325797">
    <property type="component" value="Chromosome"/>
</dbReference>
<dbReference type="AlphaFoldDB" id="A0A5J6N5N0"/>
<dbReference type="Gene3D" id="3.30.559.10">
    <property type="entry name" value="Chloramphenicol acetyltransferase-like domain"/>
    <property type="match status" value="1"/>
</dbReference>
<keyword evidence="5 8" id="KW-0012">Acyltransferase</keyword>
<dbReference type="NCBIfam" id="TIGR01349">
    <property type="entry name" value="PDHac_trf_mito"/>
    <property type="match status" value="1"/>
</dbReference>
<evidence type="ECO:0000256" key="9">
    <source>
        <dbReference type="SAM" id="MobiDB-lite"/>
    </source>
</evidence>
<comment type="similarity">
    <text evidence="1 8">Belongs to the 2-oxoacid dehydrogenase family.</text>
</comment>
<evidence type="ECO:0000313" key="12">
    <source>
        <dbReference type="EMBL" id="QEX22256.1"/>
    </source>
</evidence>
<evidence type="ECO:0000256" key="6">
    <source>
        <dbReference type="ARBA" id="ARBA00025211"/>
    </source>
</evidence>
<dbReference type="Pfam" id="PF00198">
    <property type="entry name" value="2-oxoacid_dh"/>
    <property type="match status" value="1"/>
</dbReference>
<reference evidence="12 13" key="1">
    <citation type="submission" date="2019-08" db="EMBL/GenBank/DDBJ databases">
        <title>Hyperibacter terrae gen. nov., sp. nov. and Hyperibacter viscosus sp. nov., two new members in the family Rhodospirillaceae isolated from the rhizosphere of Hypericum perforatum.</title>
        <authorList>
            <person name="Noviana Z."/>
        </authorList>
    </citation>
    <scope>NUCLEOTIDE SEQUENCE [LARGE SCALE GENOMIC DNA]</scope>
    <source>
        <strain evidence="12 13">R5959</strain>
    </source>
</reference>
<comment type="subunit">
    <text evidence="2">Forms a 24-polypeptide structural core with octahedral symmetry.</text>
</comment>
<keyword evidence="12" id="KW-0670">Pyruvate</keyword>